<dbReference type="Proteomes" id="UP000178651">
    <property type="component" value="Unassembled WGS sequence"/>
</dbReference>
<name>A0A1G1YZB6_9BACT</name>
<accession>A0A1G1YZB6</accession>
<proteinExistence type="predicted"/>
<dbReference type="EMBL" id="MHIU01000025">
    <property type="protein sequence ID" value="OGY57693.1"/>
    <property type="molecule type" value="Genomic_DNA"/>
</dbReference>
<dbReference type="Gene3D" id="2.60.120.260">
    <property type="entry name" value="Galactose-binding domain-like"/>
    <property type="match status" value="1"/>
</dbReference>
<comment type="caution">
    <text evidence="2">The sequence shown here is derived from an EMBL/GenBank/DDBJ whole genome shotgun (WGS) entry which is preliminary data.</text>
</comment>
<organism evidence="2 3">
    <name type="scientific">Candidatus Colwellbacteria bacterium RIFCSPHIGHO2_02_FULL_43_15</name>
    <dbReference type="NCBI Taxonomy" id="1797686"/>
    <lineage>
        <taxon>Bacteria</taxon>
        <taxon>Candidatus Colwelliibacteriota</taxon>
    </lineage>
</organism>
<evidence type="ECO:0000313" key="2">
    <source>
        <dbReference type="EMBL" id="OGY57693.1"/>
    </source>
</evidence>
<feature type="region of interest" description="Disordered" evidence="1">
    <location>
        <begin position="130"/>
        <end position="150"/>
    </location>
</feature>
<protein>
    <submittedName>
        <fullName evidence="2">Uncharacterized protein</fullName>
    </submittedName>
</protein>
<dbReference type="AlphaFoldDB" id="A0A1G1YZB6"/>
<evidence type="ECO:0000256" key="1">
    <source>
        <dbReference type="SAM" id="MobiDB-lite"/>
    </source>
</evidence>
<evidence type="ECO:0000313" key="3">
    <source>
        <dbReference type="Proteomes" id="UP000178651"/>
    </source>
</evidence>
<sequence>MKKIIYSLSVIVAVAALVAGVTTAFYNDEETSSGNVLAAGAIDLGVDNASYYNGLPNPGTSWALDWDLDVGSLGDNPATDQVVETDFIQLLPRLFFNFDDLKPGDWGEDTISLHVKDNESWACMDVSLTSNDDNGINEPEGDDGDVTDGPGNGELQNYIQFVWWADDGDNVLEDNEVASAFVDDEPLANADDFQVVLADSTGNGIFQPGSNSDPLAGNTPYYIGKAWCFGELTLTPVTQGLGVNPTTEDGISCDGSGLNNITQTDSVTGDISFSAVQERHQPDFKCDCDPTGSSVVSDTSNTVVGDEDGFSVALTFIHSAWTASIPGATWIWEENPVQSPTTDETYTFVKTFNVSGTVTSAVIDIATDNFYTLKINGVTIGSEQANENNFQLATQDQYVVTNLVTGANTIEVIATNKGLANSTPASNPAGVLYKLTYVANNCR</sequence>
<gene>
    <name evidence="2" type="ORF">A3D47_01210</name>
</gene>
<reference evidence="2 3" key="1">
    <citation type="journal article" date="2016" name="Nat. Commun.">
        <title>Thousands of microbial genomes shed light on interconnected biogeochemical processes in an aquifer system.</title>
        <authorList>
            <person name="Anantharaman K."/>
            <person name="Brown C.T."/>
            <person name="Hug L.A."/>
            <person name="Sharon I."/>
            <person name="Castelle C.J."/>
            <person name="Probst A.J."/>
            <person name="Thomas B.C."/>
            <person name="Singh A."/>
            <person name="Wilkins M.J."/>
            <person name="Karaoz U."/>
            <person name="Brodie E.L."/>
            <person name="Williams K.H."/>
            <person name="Hubbard S.S."/>
            <person name="Banfield J.F."/>
        </authorList>
    </citation>
    <scope>NUCLEOTIDE SEQUENCE [LARGE SCALE GENOMIC DNA]</scope>
</reference>
<dbReference type="InterPro" id="IPR023833">
    <property type="entry name" value="Signal_pept_SipW-depend-type"/>
</dbReference>
<dbReference type="NCBIfam" id="TIGR04088">
    <property type="entry name" value="cognate_SipW"/>
    <property type="match status" value="1"/>
</dbReference>